<accession>A0A2T5BL48</accession>
<keyword evidence="3" id="KW-1185">Reference proteome</keyword>
<dbReference type="EMBL" id="QAAA01000035">
    <property type="protein sequence ID" value="PTM99715.1"/>
    <property type="molecule type" value="Genomic_DNA"/>
</dbReference>
<feature type="region of interest" description="Disordered" evidence="1">
    <location>
        <begin position="1"/>
        <end position="25"/>
    </location>
</feature>
<dbReference type="Pfam" id="PF10649">
    <property type="entry name" value="DUF2478"/>
    <property type="match status" value="1"/>
</dbReference>
<gene>
    <name evidence="2" type="ORF">C8N32_1357</name>
</gene>
<organism evidence="2 3">
    <name type="scientific">Rhodovulum imhoffii</name>
    <dbReference type="NCBI Taxonomy" id="365340"/>
    <lineage>
        <taxon>Bacteria</taxon>
        <taxon>Pseudomonadati</taxon>
        <taxon>Pseudomonadota</taxon>
        <taxon>Alphaproteobacteria</taxon>
        <taxon>Rhodobacterales</taxon>
        <taxon>Paracoccaceae</taxon>
        <taxon>Rhodovulum</taxon>
    </lineage>
</organism>
<evidence type="ECO:0000313" key="2">
    <source>
        <dbReference type="EMBL" id="PTM99715.1"/>
    </source>
</evidence>
<reference evidence="2 3" key="1">
    <citation type="submission" date="2018-04" db="EMBL/GenBank/DDBJ databases">
        <title>Genomic Encyclopedia of Archaeal and Bacterial Type Strains, Phase II (KMG-II): from individual species to whole genera.</title>
        <authorList>
            <person name="Goeker M."/>
        </authorList>
    </citation>
    <scope>NUCLEOTIDE SEQUENCE [LARGE SCALE GENOMIC DNA]</scope>
    <source>
        <strain evidence="2 3">DSM 18064</strain>
    </source>
</reference>
<comment type="caution">
    <text evidence="2">The sequence shown here is derived from an EMBL/GenBank/DDBJ whole genome shotgun (WGS) entry which is preliminary data.</text>
</comment>
<evidence type="ECO:0000256" key="1">
    <source>
        <dbReference type="SAM" id="MobiDB-lite"/>
    </source>
</evidence>
<evidence type="ECO:0000313" key="3">
    <source>
        <dbReference type="Proteomes" id="UP000243859"/>
    </source>
</evidence>
<dbReference type="AlphaFoldDB" id="A0A2T5BL48"/>
<name>A0A2T5BL48_9RHOB</name>
<proteinExistence type="predicted"/>
<dbReference type="InterPro" id="IPR018912">
    <property type="entry name" value="DUF2478"/>
</dbReference>
<protein>
    <submittedName>
        <fullName evidence="2">Uncharacterized protein DUF2478</fullName>
    </submittedName>
</protein>
<dbReference type="RefSeq" id="WP_342352795.1">
    <property type="nucleotide sequence ID" value="NZ_QAAA01000035.1"/>
</dbReference>
<sequence length="205" mass="21579">MLGKVAAKGGRRLAEARTDVPPLSHQRSRNIKLAYTMAPGRGDTDLTLEQLAAELASRGLRCCGTVQINTKRPGAGPCDMDVRVLPDGPVLRISQNLGPSARGCRLDPAALETAVGLVEASLSLGADLLIINKFGKHEAAGRGFRDVIAQAVAMGVPVLVGLNTLNREAFESFADGMAIQLPPECAALQDWVGDFLPAAERTMPG</sequence>
<dbReference type="Proteomes" id="UP000243859">
    <property type="component" value="Unassembled WGS sequence"/>
</dbReference>